<name>A0A151RNR0_CAJCA</name>
<feature type="region of interest" description="Disordered" evidence="1">
    <location>
        <begin position="63"/>
        <end position="91"/>
    </location>
</feature>
<protein>
    <submittedName>
        <fullName evidence="2">Uncharacterized protein</fullName>
    </submittedName>
</protein>
<gene>
    <name evidence="2" type="ORF">KK1_034313</name>
</gene>
<reference evidence="2" key="1">
    <citation type="journal article" date="2012" name="Nat. Biotechnol.">
        <title>Draft genome sequence of pigeonpea (Cajanus cajan), an orphan legume crop of resource-poor farmers.</title>
        <authorList>
            <person name="Varshney R.K."/>
            <person name="Chen W."/>
            <person name="Li Y."/>
            <person name="Bharti A.K."/>
            <person name="Saxena R.K."/>
            <person name="Schlueter J.A."/>
            <person name="Donoghue M.T."/>
            <person name="Azam S."/>
            <person name="Fan G."/>
            <person name="Whaley A.M."/>
            <person name="Farmer A.D."/>
            <person name="Sheridan J."/>
            <person name="Iwata A."/>
            <person name="Tuteja R."/>
            <person name="Penmetsa R.V."/>
            <person name="Wu W."/>
            <person name="Upadhyaya H.D."/>
            <person name="Yang S.P."/>
            <person name="Shah T."/>
            <person name="Saxena K.B."/>
            <person name="Michael T."/>
            <person name="McCombie W.R."/>
            <person name="Yang B."/>
            <person name="Zhang G."/>
            <person name="Yang H."/>
            <person name="Wang J."/>
            <person name="Spillane C."/>
            <person name="Cook D.R."/>
            <person name="May G.D."/>
            <person name="Xu X."/>
            <person name="Jackson S.A."/>
        </authorList>
    </citation>
    <scope>NUCLEOTIDE SEQUENCE [LARGE SCALE GENOMIC DNA]</scope>
</reference>
<dbReference type="Proteomes" id="UP000075243">
    <property type="component" value="Unassembled WGS sequence"/>
</dbReference>
<keyword evidence="3" id="KW-1185">Reference proteome</keyword>
<dbReference type="Gramene" id="C.cajan_36742.t">
    <property type="protein sequence ID" value="C.cajan_36742.t"/>
    <property type="gene ID" value="C.cajan_36742"/>
</dbReference>
<evidence type="ECO:0000313" key="3">
    <source>
        <dbReference type="Proteomes" id="UP000075243"/>
    </source>
</evidence>
<dbReference type="EMBL" id="KQ483636">
    <property type="protein sequence ID" value="KYP44201.1"/>
    <property type="molecule type" value="Genomic_DNA"/>
</dbReference>
<sequence>MALATVVGKPIRMDLTTLMASQVVDQVWFQNHWFHVEYEDLHLICKHCGLYGHTIGSCQVKGPKASSMPRGELEMTKSVIPMNPTNPQLVV</sequence>
<proteinExistence type="predicted"/>
<accession>A0A151RNR0</accession>
<evidence type="ECO:0000256" key="1">
    <source>
        <dbReference type="SAM" id="MobiDB-lite"/>
    </source>
</evidence>
<evidence type="ECO:0000313" key="2">
    <source>
        <dbReference type="EMBL" id="KYP44201.1"/>
    </source>
</evidence>
<dbReference type="AlphaFoldDB" id="A0A151RNR0"/>
<organism evidence="2 3">
    <name type="scientific">Cajanus cajan</name>
    <name type="common">Pigeon pea</name>
    <name type="synonym">Cajanus indicus</name>
    <dbReference type="NCBI Taxonomy" id="3821"/>
    <lineage>
        <taxon>Eukaryota</taxon>
        <taxon>Viridiplantae</taxon>
        <taxon>Streptophyta</taxon>
        <taxon>Embryophyta</taxon>
        <taxon>Tracheophyta</taxon>
        <taxon>Spermatophyta</taxon>
        <taxon>Magnoliopsida</taxon>
        <taxon>eudicotyledons</taxon>
        <taxon>Gunneridae</taxon>
        <taxon>Pentapetalae</taxon>
        <taxon>rosids</taxon>
        <taxon>fabids</taxon>
        <taxon>Fabales</taxon>
        <taxon>Fabaceae</taxon>
        <taxon>Papilionoideae</taxon>
        <taxon>50 kb inversion clade</taxon>
        <taxon>NPAAA clade</taxon>
        <taxon>indigoferoid/millettioid clade</taxon>
        <taxon>Phaseoleae</taxon>
        <taxon>Cajanus</taxon>
    </lineage>
</organism>